<protein>
    <recommendedName>
        <fullName evidence="8">Major facilitator superfamily (MFS) profile domain-containing protein</fullName>
    </recommendedName>
</protein>
<evidence type="ECO:0000256" key="2">
    <source>
        <dbReference type="ARBA" id="ARBA00022692"/>
    </source>
</evidence>
<sequence length="478" mass="52390">MSHHKNDAAVAVLLRDGAPQSPVLSAKEGDDLESPPLHHGADDLRAAVAAEKSEKDMTLWTALRVYRGAVGWSMGISLALIMEGYDLSLINASIATPAFRKKYGYGAGAGGTKGFQLTPAWQSAIGQAPSVGAVLGILITSYCQDRWGYRRTLQACLVLVTAFIFIVFFAPSVEVFFIGEFLRGFAWGAFSTSAVSYATDDPHQAARVSHDFIASMVVYGVTLPRSDEWAPKVVRKGRLAGAERAVDRLAGGVDGVSPSETVAMMVRTNEIEKETTAGTSYLECFKRPTLRRTEIAFGLTIGLRMLAMLGTLGSWVAMIYFGRRQLYLFGLSVDGIILLVRILSATSQHTASKWAQGGLIMVWVFVWDLAVTVIAYPIVGEMSSTRLRAKSVGLARIFYQSAIAAGIINAYSLNPTAWNWKGKSAFLWLGTCVCALVWTYFRLPEAKDRSWRELDILFERRVPARKFKTTVVGELEEK</sequence>
<feature type="transmembrane region" description="Helical" evidence="5">
    <location>
        <begin position="358"/>
        <end position="379"/>
    </location>
</feature>
<feature type="transmembrane region" description="Helical" evidence="5">
    <location>
        <begin position="155"/>
        <end position="178"/>
    </location>
</feature>
<comment type="caution">
    <text evidence="6">The sequence shown here is derived from an EMBL/GenBank/DDBJ whole genome shotgun (WGS) entry which is preliminary data.</text>
</comment>
<dbReference type="Gene3D" id="1.20.1250.20">
    <property type="entry name" value="MFS general substrate transporter like domains"/>
    <property type="match status" value="2"/>
</dbReference>
<keyword evidence="3 5" id="KW-1133">Transmembrane helix</keyword>
<dbReference type="GeneID" id="95986408"/>
<dbReference type="PANTHER" id="PTHR48022:SF5">
    <property type="entry name" value="ALPHA-GLUCOSIDES PERMEASE MPH2-RELATED"/>
    <property type="match status" value="1"/>
</dbReference>
<dbReference type="EMBL" id="JBBXJM010000004">
    <property type="protein sequence ID" value="KAL1408552.1"/>
    <property type="molecule type" value="Genomic_DNA"/>
</dbReference>
<evidence type="ECO:0000256" key="3">
    <source>
        <dbReference type="ARBA" id="ARBA00022989"/>
    </source>
</evidence>
<keyword evidence="4 5" id="KW-0472">Membrane</keyword>
<feature type="transmembrane region" description="Helical" evidence="5">
    <location>
        <begin position="425"/>
        <end position="443"/>
    </location>
</feature>
<feature type="transmembrane region" description="Helical" evidence="5">
    <location>
        <begin position="295"/>
        <end position="319"/>
    </location>
</feature>
<evidence type="ECO:0000256" key="4">
    <source>
        <dbReference type="ARBA" id="ARBA00023136"/>
    </source>
</evidence>
<dbReference type="InterPro" id="IPR005828">
    <property type="entry name" value="MFS_sugar_transport-like"/>
</dbReference>
<dbReference type="InterPro" id="IPR036259">
    <property type="entry name" value="MFS_trans_sf"/>
</dbReference>
<name>A0ABR3Q1P6_9TREE</name>
<dbReference type="PANTHER" id="PTHR48022">
    <property type="entry name" value="PLASTIDIC GLUCOSE TRANSPORTER 4"/>
    <property type="match status" value="1"/>
</dbReference>
<evidence type="ECO:0000313" key="7">
    <source>
        <dbReference type="Proteomes" id="UP001565368"/>
    </source>
</evidence>
<organism evidence="6 7">
    <name type="scientific">Vanrija albida</name>
    <dbReference type="NCBI Taxonomy" id="181172"/>
    <lineage>
        <taxon>Eukaryota</taxon>
        <taxon>Fungi</taxon>
        <taxon>Dikarya</taxon>
        <taxon>Basidiomycota</taxon>
        <taxon>Agaricomycotina</taxon>
        <taxon>Tremellomycetes</taxon>
        <taxon>Trichosporonales</taxon>
        <taxon>Trichosporonaceae</taxon>
        <taxon>Vanrija</taxon>
    </lineage>
</organism>
<feature type="transmembrane region" description="Helical" evidence="5">
    <location>
        <begin position="124"/>
        <end position="143"/>
    </location>
</feature>
<proteinExistence type="predicted"/>
<evidence type="ECO:0000256" key="5">
    <source>
        <dbReference type="SAM" id="Phobius"/>
    </source>
</evidence>
<evidence type="ECO:0000313" key="6">
    <source>
        <dbReference type="EMBL" id="KAL1408552.1"/>
    </source>
</evidence>
<dbReference type="RefSeq" id="XP_069208496.1">
    <property type="nucleotide sequence ID" value="XM_069353854.1"/>
</dbReference>
<gene>
    <name evidence="6" type="ORF">Q8F55_005365</name>
</gene>
<keyword evidence="2 5" id="KW-0812">Transmembrane</keyword>
<keyword evidence="7" id="KW-1185">Reference proteome</keyword>
<dbReference type="Pfam" id="PF00083">
    <property type="entry name" value="Sugar_tr"/>
    <property type="match status" value="2"/>
</dbReference>
<evidence type="ECO:0000256" key="1">
    <source>
        <dbReference type="ARBA" id="ARBA00004141"/>
    </source>
</evidence>
<feature type="transmembrane region" description="Helical" evidence="5">
    <location>
        <begin position="65"/>
        <end position="82"/>
    </location>
</feature>
<comment type="subcellular location">
    <subcellularLocation>
        <location evidence="1">Membrane</location>
        <topology evidence="1">Multi-pass membrane protein</topology>
    </subcellularLocation>
</comment>
<dbReference type="InterPro" id="IPR050360">
    <property type="entry name" value="MFS_Sugar_Transporters"/>
</dbReference>
<reference evidence="6 7" key="1">
    <citation type="submission" date="2023-08" db="EMBL/GenBank/DDBJ databases">
        <title>Annotated Genome Sequence of Vanrija albida AlHP1.</title>
        <authorList>
            <person name="Herzog R."/>
        </authorList>
    </citation>
    <scope>NUCLEOTIDE SEQUENCE [LARGE SCALE GENOMIC DNA]</scope>
    <source>
        <strain evidence="6 7">AlHP1</strain>
    </source>
</reference>
<dbReference type="Proteomes" id="UP001565368">
    <property type="component" value="Unassembled WGS sequence"/>
</dbReference>
<feature type="transmembrane region" description="Helical" evidence="5">
    <location>
        <begin position="326"/>
        <end position="346"/>
    </location>
</feature>
<evidence type="ECO:0008006" key="8">
    <source>
        <dbReference type="Google" id="ProtNLM"/>
    </source>
</evidence>
<feature type="transmembrane region" description="Helical" evidence="5">
    <location>
        <begin position="391"/>
        <end position="413"/>
    </location>
</feature>
<accession>A0ABR3Q1P6</accession>
<dbReference type="SUPFAM" id="SSF103473">
    <property type="entry name" value="MFS general substrate transporter"/>
    <property type="match status" value="1"/>
</dbReference>